<keyword evidence="3" id="KW-1185">Reference proteome</keyword>
<dbReference type="InterPro" id="IPR029010">
    <property type="entry name" value="ThuA-like"/>
</dbReference>
<evidence type="ECO:0000313" key="2">
    <source>
        <dbReference type="EMBL" id="RRB13838.1"/>
    </source>
</evidence>
<proteinExistence type="predicted"/>
<accession>A0A3P1CKU4</accession>
<dbReference type="Proteomes" id="UP000274271">
    <property type="component" value="Unassembled WGS sequence"/>
</dbReference>
<gene>
    <name evidence="2" type="ORF">EHT87_16395</name>
</gene>
<dbReference type="RefSeq" id="WP_124907735.1">
    <property type="nucleotide sequence ID" value="NZ_RQJP01000003.1"/>
</dbReference>
<reference evidence="2 3" key="1">
    <citation type="submission" date="2018-11" db="EMBL/GenBank/DDBJ databases">
        <authorList>
            <person name="Zhou Z."/>
            <person name="Wang G."/>
        </authorList>
    </citation>
    <scope>NUCLEOTIDE SEQUENCE [LARGE SCALE GENOMIC DNA]</scope>
    <source>
        <strain evidence="2 3">KCTC42998</strain>
    </source>
</reference>
<dbReference type="AlphaFoldDB" id="A0A3P1CKU4"/>
<evidence type="ECO:0000313" key="3">
    <source>
        <dbReference type="Proteomes" id="UP000274271"/>
    </source>
</evidence>
<comment type="caution">
    <text evidence="2">The sequence shown here is derived from an EMBL/GenBank/DDBJ whole genome shotgun (WGS) entry which is preliminary data.</text>
</comment>
<dbReference type="Pfam" id="PF06283">
    <property type="entry name" value="ThuA"/>
    <property type="match status" value="1"/>
</dbReference>
<name>A0A3P1CKU4_9BACT</name>
<sequence>MKILLPSFIGLLIRVGQLCAQDVLIVADEIPAMEVLARRMQQREGLTSKIVTQTNLPATLANFRAVIVYIHQDLDSIPEKAFVSYTQKGGKLLCLHHSISSAKRKNKLWFSFLGIDLPKKDASEGGYQYVGDVDMAVVNLAPQHFITTHKITYPELIAYTQEGEPKGKPVPGFVLSKTEGFLNHQFLSPRTRLLGFKFTDASGQVWMQDRSAWCMPVGKGWLFYSQPGHAVSDFDNPIYTQLIANAILFTP</sequence>
<organism evidence="2 3">
    <name type="scientific">Larkinella knui</name>
    <dbReference type="NCBI Taxonomy" id="2025310"/>
    <lineage>
        <taxon>Bacteria</taxon>
        <taxon>Pseudomonadati</taxon>
        <taxon>Bacteroidota</taxon>
        <taxon>Cytophagia</taxon>
        <taxon>Cytophagales</taxon>
        <taxon>Spirosomataceae</taxon>
        <taxon>Larkinella</taxon>
    </lineage>
</organism>
<evidence type="ECO:0000259" key="1">
    <source>
        <dbReference type="Pfam" id="PF06283"/>
    </source>
</evidence>
<dbReference type="SUPFAM" id="SSF52317">
    <property type="entry name" value="Class I glutamine amidotransferase-like"/>
    <property type="match status" value="1"/>
</dbReference>
<dbReference type="OrthoDB" id="942697at2"/>
<dbReference type="InterPro" id="IPR029062">
    <property type="entry name" value="Class_I_gatase-like"/>
</dbReference>
<dbReference type="Gene3D" id="3.40.50.880">
    <property type="match status" value="1"/>
</dbReference>
<protein>
    <recommendedName>
        <fullName evidence="1">ThuA-like domain-containing protein</fullName>
    </recommendedName>
</protein>
<dbReference type="EMBL" id="RQJP01000003">
    <property type="protein sequence ID" value="RRB13838.1"/>
    <property type="molecule type" value="Genomic_DNA"/>
</dbReference>
<feature type="domain" description="ThuA-like" evidence="1">
    <location>
        <begin position="29"/>
        <end position="249"/>
    </location>
</feature>